<gene>
    <name evidence="1" type="ORF">CGC53_09060</name>
</gene>
<accession>A0A250FBJ3</accession>
<reference evidence="2" key="1">
    <citation type="submission" date="2017-06" db="EMBL/GenBank/DDBJ databases">
        <title>Capnocytophaga spp. assemblies.</title>
        <authorList>
            <person name="Gulvik C.A."/>
        </authorList>
    </citation>
    <scope>NUCLEOTIDE SEQUENCE [LARGE SCALE GENOMIC DNA]</scope>
    <source>
        <strain evidence="2">H6253</strain>
    </source>
</reference>
<name>A0A250FBJ3_9FLAO</name>
<dbReference type="KEGG" id="clk:CGC53_09060"/>
<protein>
    <submittedName>
        <fullName evidence="1">Uncharacterized protein</fullName>
    </submittedName>
</protein>
<dbReference type="EMBL" id="CP022384">
    <property type="protein sequence ID" value="ATA82481.1"/>
    <property type="molecule type" value="Genomic_DNA"/>
</dbReference>
<dbReference type="RefSeq" id="WP_095914485.1">
    <property type="nucleotide sequence ID" value="NZ_CAJPPO010000117.1"/>
</dbReference>
<proteinExistence type="predicted"/>
<sequence length="89" mass="10387">MKTTLTNKYEPEVLSATGYVQEGELSEALLQPKEKSVDAIIDEWQAKQYAKRRENEYLDALIEEGRTEFIEHKTTKINPFNIWESLPIQ</sequence>
<dbReference type="Proteomes" id="UP000217276">
    <property type="component" value="Chromosome"/>
</dbReference>
<evidence type="ECO:0000313" key="2">
    <source>
        <dbReference type="Proteomes" id="UP000217276"/>
    </source>
</evidence>
<dbReference type="AlphaFoldDB" id="A0A250FBJ3"/>
<evidence type="ECO:0000313" key="1">
    <source>
        <dbReference type="EMBL" id="ATA82481.1"/>
    </source>
</evidence>
<keyword evidence="2" id="KW-1185">Reference proteome</keyword>
<organism evidence="1 2">
    <name type="scientific">Capnocytophaga leadbetteri</name>
    <dbReference type="NCBI Taxonomy" id="327575"/>
    <lineage>
        <taxon>Bacteria</taxon>
        <taxon>Pseudomonadati</taxon>
        <taxon>Bacteroidota</taxon>
        <taxon>Flavobacteriia</taxon>
        <taxon>Flavobacteriales</taxon>
        <taxon>Flavobacteriaceae</taxon>
        <taxon>Capnocytophaga</taxon>
    </lineage>
</organism>